<protein>
    <submittedName>
        <fullName evidence="1">Molecular chaperone DnaJ</fullName>
    </submittedName>
</protein>
<gene>
    <name evidence="1" type="ORF">H7K45_27895</name>
</gene>
<evidence type="ECO:0000313" key="1">
    <source>
        <dbReference type="EMBL" id="MCV7424374.1"/>
    </source>
</evidence>
<comment type="caution">
    <text evidence="1">The sequence shown here is derived from an EMBL/GenBank/DDBJ whole genome shotgun (WGS) entry which is preliminary data.</text>
</comment>
<reference evidence="1" key="2">
    <citation type="journal article" date="2022" name="BMC Genomics">
        <title>Comparative genome analysis of mycobacteria focusing on tRNA and non-coding RNA.</title>
        <authorList>
            <person name="Behra P.R.K."/>
            <person name="Pettersson B.M.F."/>
            <person name="Ramesh M."/>
            <person name="Das S."/>
            <person name="Dasgupta S."/>
            <person name="Kirsebom L.A."/>
        </authorList>
    </citation>
    <scope>NUCLEOTIDE SEQUENCE</scope>
    <source>
        <strain evidence="1">DSM 44838</strain>
    </source>
</reference>
<dbReference type="AlphaFoldDB" id="A0A9X2Z9C1"/>
<sequence length="229" mass="25099">MTDYPPGMTLRPIAAWPTASTTDRRPAPFESSLTSTLEVLDRELRALGPHGLRGAHGSNWYPTSILQLALREQDFRNDGMPRANAVPSHPGVILNIQPKGKPELSFPCDTFTRWQDNLRGIALGLEALRKLDRYGITQTGQQYTGWRAIEATPSMNARAAACAVLARIAWPNENDAAQAEWAHKIATDPEIGRTTYRKAKANAHPDRNGGSQTLWDHVEGAAKVIGGLT</sequence>
<proteinExistence type="predicted"/>
<name>A0A9X2Z9C1_9MYCO</name>
<organism evidence="1 2">
    <name type="scientific">Mycobacterium yunnanensis</name>
    <dbReference type="NCBI Taxonomy" id="368477"/>
    <lineage>
        <taxon>Bacteria</taxon>
        <taxon>Bacillati</taxon>
        <taxon>Actinomycetota</taxon>
        <taxon>Actinomycetes</taxon>
        <taxon>Mycobacteriales</taxon>
        <taxon>Mycobacteriaceae</taxon>
        <taxon>Mycobacterium</taxon>
    </lineage>
</organism>
<dbReference type="EMBL" id="JACKVK010000014">
    <property type="protein sequence ID" value="MCV7424374.1"/>
    <property type="molecule type" value="Genomic_DNA"/>
</dbReference>
<accession>A0A9X2Z9C1</accession>
<keyword evidence="2" id="KW-1185">Reference proteome</keyword>
<reference evidence="1" key="1">
    <citation type="submission" date="2020-07" db="EMBL/GenBank/DDBJ databases">
        <authorList>
            <person name="Pettersson B.M.F."/>
            <person name="Behra P.R.K."/>
            <person name="Ramesh M."/>
            <person name="Das S."/>
            <person name="Dasgupta S."/>
            <person name="Kirsebom L.A."/>
        </authorList>
    </citation>
    <scope>NUCLEOTIDE SEQUENCE</scope>
    <source>
        <strain evidence="1">DSM 44838</strain>
    </source>
</reference>
<dbReference type="Proteomes" id="UP001141629">
    <property type="component" value="Unassembled WGS sequence"/>
</dbReference>
<dbReference type="RefSeq" id="WP_263999439.1">
    <property type="nucleotide sequence ID" value="NZ_JACKVK010000014.1"/>
</dbReference>
<evidence type="ECO:0000313" key="2">
    <source>
        <dbReference type="Proteomes" id="UP001141629"/>
    </source>
</evidence>